<proteinExistence type="predicted"/>
<comment type="caution">
    <text evidence="1">The sequence shown here is derived from an EMBL/GenBank/DDBJ whole genome shotgun (WGS) entry which is preliminary data.</text>
</comment>
<evidence type="ECO:0000313" key="2">
    <source>
        <dbReference type="Proteomes" id="UP000828390"/>
    </source>
</evidence>
<protein>
    <submittedName>
        <fullName evidence="1">Uncharacterized protein</fullName>
    </submittedName>
</protein>
<reference evidence="1" key="2">
    <citation type="submission" date="2020-11" db="EMBL/GenBank/DDBJ databases">
        <authorList>
            <person name="McCartney M.A."/>
            <person name="Auch B."/>
            <person name="Kono T."/>
            <person name="Mallez S."/>
            <person name="Becker A."/>
            <person name="Gohl D.M."/>
            <person name="Silverstein K.A.T."/>
            <person name="Koren S."/>
            <person name="Bechman K.B."/>
            <person name="Herman A."/>
            <person name="Abrahante J.E."/>
            <person name="Garbe J."/>
        </authorList>
    </citation>
    <scope>NUCLEOTIDE SEQUENCE</scope>
    <source>
        <strain evidence="1">Duluth1</strain>
        <tissue evidence="1">Whole animal</tissue>
    </source>
</reference>
<dbReference type="AlphaFoldDB" id="A0A9D4KHX3"/>
<evidence type="ECO:0000313" key="1">
    <source>
        <dbReference type="EMBL" id="KAH3840277.1"/>
    </source>
</evidence>
<dbReference type="Proteomes" id="UP000828390">
    <property type="component" value="Unassembled WGS sequence"/>
</dbReference>
<sequence>MGQKWLGKIMNENIERFADLCATSNLFIGSDMSRENQINYIGIKFHRSLQDALKTKSRRCFGPSSPCRPIETEIEDELNKAGPSNISVKIPLNNCQ</sequence>
<accession>A0A9D4KHX3</accession>
<gene>
    <name evidence="1" type="ORF">DPMN_113724</name>
</gene>
<name>A0A9D4KHX3_DREPO</name>
<dbReference type="EMBL" id="JAIWYP010000004">
    <property type="protein sequence ID" value="KAH3840277.1"/>
    <property type="molecule type" value="Genomic_DNA"/>
</dbReference>
<reference evidence="1" key="1">
    <citation type="journal article" date="2019" name="bioRxiv">
        <title>The Genome of the Zebra Mussel, Dreissena polymorpha: A Resource for Invasive Species Research.</title>
        <authorList>
            <person name="McCartney M.A."/>
            <person name="Auch B."/>
            <person name="Kono T."/>
            <person name="Mallez S."/>
            <person name="Zhang Y."/>
            <person name="Obille A."/>
            <person name="Becker A."/>
            <person name="Abrahante J.E."/>
            <person name="Garbe J."/>
            <person name="Badalamenti J.P."/>
            <person name="Herman A."/>
            <person name="Mangelson H."/>
            <person name="Liachko I."/>
            <person name="Sullivan S."/>
            <person name="Sone E.D."/>
            <person name="Koren S."/>
            <person name="Silverstein K.A.T."/>
            <person name="Beckman K.B."/>
            <person name="Gohl D.M."/>
        </authorList>
    </citation>
    <scope>NUCLEOTIDE SEQUENCE</scope>
    <source>
        <strain evidence="1">Duluth1</strain>
        <tissue evidence="1">Whole animal</tissue>
    </source>
</reference>
<keyword evidence="2" id="KW-1185">Reference proteome</keyword>
<organism evidence="1 2">
    <name type="scientific">Dreissena polymorpha</name>
    <name type="common">Zebra mussel</name>
    <name type="synonym">Mytilus polymorpha</name>
    <dbReference type="NCBI Taxonomy" id="45954"/>
    <lineage>
        <taxon>Eukaryota</taxon>
        <taxon>Metazoa</taxon>
        <taxon>Spiralia</taxon>
        <taxon>Lophotrochozoa</taxon>
        <taxon>Mollusca</taxon>
        <taxon>Bivalvia</taxon>
        <taxon>Autobranchia</taxon>
        <taxon>Heteroconchia</taxon>
        <taxon>Euheterodonta</taxon>
        <taxon>Imparidentia</taxon>
        <taxon>Neoheterodontei</taxon>
        <taxon>Myida</taxon>
        <taxon>Dreissenoidea</taxon>
        <taxon>Dreissenidae</taxon>
        <taxon>Dreissena</taxon>
    </lineage>
</organism>